<evidence type="ECO:0000256" key="1">
    <source>
        <dbReference type="ARBA" id="ARBA00004141"/>
    </source>
</evidence>
<evidence type="ECO:0000313" key="8">
    <source>
        <dbReference type="EMBL" id="GAA3931464.1"/>
    </source>
</evidence>
<dbReference type="SUPFAM" id="SSF103473">
    <property type="entry name" value="MFS general substrate transporter"/>
    <property type="match status" value="1"/>
</dbReference>
<protein>
    <submittedName>
        <fullName evidence="8">AmpG family muropeptide MFS transporter</fullName>
    </submittedName>
</protein>
<feature type="transmembrane region" description="Helical" evidence="6">
    <location>
        <begin position="47"/>
        <end position="64"/>
    </location>
</feature>
<evidence type="ECO:0000256" key="3">
    <source>
        <dbReference type="ARBA" id="ARBA00022692"/>
    </source>
</evidence>
<feature type="domain" description="Major facilitator superfamily (MFS) profile" evidence="7">
    <location>
        <begin position="16"/>
        <end position="433"/>
    </location>
</feature>
<dbReference type="Gene3D" id="1.20.1250.20">
    <property type="entry name" value="MFS general substrate transporter like domains"/>
    <property type="match status" value="2"/>
</dbReference>
<comment type="subcellular location">
    <subcellularLocation>
        <location evidence="1">Membrane</location>
        <topology evidence="1">Multi-pass membrane protein</topology>
    </subcellularLocation>
</comment>
<feature type="transmembrane region" description="Helical" evidence="6">
    <location>
        <begin position="232"/>
        <end position="255"/>
    </location>
</feature>
<dbReference type="PANTHER" id="PTHR12778:SF10">
    <property type="entry name" value="MAJOR FACILITATOR SUPERFAMILY DOMAIN-CONTAINING PROTEIN 3"/>
    <property type="match status" value="1"/>
</dbReference>
<comment type="caution">
    <text evidence="8">The sequence shown here is derived from an EMBL/GenBank/DDBJ whole genome shotgun (WGS) entry which is preliminary data.</text>
</comment>
<feature type="transmembrane region" description="Helical" evidence="6">
    <location>
        <begin position="267"/>
        <end position="288"/>
    </location>
</feature>
<feature type="transmembrane region" description="Helical" evidence="6">
    <location>
        <begin position="405"/>
        <end position="426"/>
    </location>
</feature>
<organism evidence="8 9">
    <name type="scientific">Litoribacillus peritrichatus</name>
    <dbReference type="NCBI Taxonomy" id="718191"/>
    <lineage>
        <taxon>Bacteria</taxon>
        <taxon>Pseudomonadati</taxon>
        <taxon>Pseudomonadota</taxon>
        <taxon>Gammaproteobacteria</taxon>
        <taxon>Oceanospirillales</taxon>
        <taxon>Oceanospirillaceae</taxon>
        <taxon>Litoribacillus</taxon>
    </lineage>
</organism>
<dbReference type="PANTHER" id="PTHR12778">
    <property type="entry name" value="SOLUTE CARRIER FAMILY 33 ACETYL-COA TRANSPORTER -RELATED"/>
    <property type="match status" value="1"/>
</dbReference>
<dbReference type="CDD" id="cd17486">
    <property type="entry name" value="MFS_AmpG_like"/>
    <property type="match status" value="1"/>
</dbReference>
<dbReference type="EMBL" id="BAABBN010000007">
    <property type="protein sequence ID" value="GAA3931464.1"/>
    <property type="molecule type" value="Genomic_DNA"/>
</dbReference>
<keyword evidence="5 6" id="KW-0472">Membrane</keyword>
<evidence type="ECO:0000256" key="6">
    <source>
        <dbReference type="SAM" id="Phobius"/>
    </source>
</evidence>
<dbReference type="InterPro" id="IPR004752">
    <property type="entry name" value="AmpG_permease/AT-1"/>
</dbReference>
<evidence type="ECO:0000313" key="9">
    <source>
        <dbReference type="Proteomes" id="UP001501565"/>
    </source>
</evidence>
<evidence type="ECO:0000259" key="7">
    <source>
        <dbReference type="PROSITE" id="PS50850"/>
    </source>
</evidence>
<feature type="transmembrane region" description="Helical" evidence="6">
    <location>
        <begin position="152"/>
        <end position="170"/>
    </location>
</feature>
<proteinExistence type="predicted"/>
<reference evidence="9" key="1">
    <citation type="journal article" date="2019" name="Int. J. Syst. Evol. Microbiol.">
        <title>The Global Catalogue of Microorganisms (GCM) 10K type strain sequencing project: providing services to taxonomists for standard genome sequencing and annotation.</title>
        <authorList>
            <consortium name="The Broad Institute Genomics Platform"/>
            <consortium name="The Broad Institute Genome Sequencing Center for Infectious Disease"/>
            <person name="Wu L."/>
            <person name="Ma J."/>
        </authorList>
    </citation>
    <scope>NUCLEOTIDE SEQUENCE [LARGE SCALE GENOMIC DNA]</scope>
    <source>
        <strain evidence="9">JCM 17551</strain>
    </source>
</reference>
<keyword evidence="2" id="KW-0813">Transport</keyword>
<dbReference type="RefSeq" id="WP_344799417.1">
    <property type="nucleotide sequence ID" value="NZ_BAABBN010000007.1"/>
</dbReference>
<feature type="transmembrane region" description="Helical" evidence="6">
    <location>
        <begin position="18"/>
        <end position="41"/>
    </location>
</feature>
<feature type="transmembrane region" description="Helical" evidence="6">
    <location>
        <begin position="110"/>
        <end position="131"/>
    </location>
</feature>
<evidence type="ECO:0000256" key="4">
    <source>
        <dbReference type="ARBA" id="ARBA00022989"/>
    </source>
</evidence>
<feature type="transmembrane region" description="Helical" evidence="6">
    <location>
        <begin position="176"/>
        <end position="196"/>
    </location>
</feature>
<dbReference type="InterPro" id="IPR011701">
    <property type="entry name" value="MFS"/>
</dbReference>
<keyword evidence="4 6" id="KW-1133">Transmembrane helix</keyword>
<keyword evidence="3 6" id="KW-0812">Transmembrane</keyword>
<dbReference type="NCBIfam" id="TIGR00901">
    <property type="entry name" value="2A0125"/>
    <property type="match status" value="1"/>
</dbReference>
<dbReference type="Pfam" id="PF07690">
    <property type="entry name" value="MFS_1"/>
    <property type="match status" value="1"/>
</dbReference>
<feature type="transmembrane region" description="Helical" evidence="6">
    <location>
        <begin position="320"/>
        <end position="346"/>
    </location>
</feature>
<gene>
    <name evidence="8" type="ORF">GCM10022277_30370</name>
</gene>
<feature type="transmembrane region" description="Helical" evidence="6">
    <location>
        <begin position="85"/>
        <end position="104"/>
    </location>
</feature>
<accession>A0ABP7MYJ4</accession>
<dbReference type="PROSITE" id="PS50850">
    <property type="entry name" value="MFS"/>
    <property type="match status" value="1"/>
</dbReference>
<keyword evidence="9" id="KW-1185">Reference proteome</keyword>
<feature type="transmembrane region" description="Helical" evidence="6">
    <location>
        <begin position="358"/>
        <end position="380"/>
    </location>
</feature>
<evidence type="ECO:0000256" key="5">
    <source>
        <dbReference type="ARBA" id="ARBA00023136"/>
    </source>
</evidence>
<feature type="transmembrane region" description="Helical" evidence="6">
    <location>
        <begin position="295"/>
        <end position="314"/>
    </location>
</feature>
<dbReference type="InterPro" id="IPR020846">
    <property type="entry name" value="MFS_dom"/>
</dbReference>
<dbReference type="Proteomes" id="UP001501565">
    <property type="component" value="Unassembled WGS sequence"/>
</dbReference>
<sequence length="447" mass="49178">MGNRAGVFREALFNRRMLICIFTGFTSGLPLYFVYTLIPAWLRSEAVSLKEIGLFALIGLPYTWKFIWSPMMDRYVPPFLGRRRGWMLITQVFLLVSMALMGLFNPLDSLWSIAYLAAAIAFFSASQDIVLDAYRREILPDHELGLGNSIHVNAYRIAGLIPGSLALILADHLPWLWVYVIVGLFMLVGIGMTLMVKEPEGGGKPPLTIKDAVVEPFKEFFKRLGRFPALEILAFIFLYKLGDSMATALSTPFYIDLGFNLTEIGLVAKHAALWPAIIGGLLGGLLMVKIGINKSLWLFGLVQIITILGFAVLAEVGNNLWVLAMVISLEYLGVGLGTAAFVAFIARSTNRNYTATQFALFTAIAALPRTFANALTGYLVEGADASENPLAYSIMNFIGFPLDGLGWTNFFLFCTASAVPGMLLLFRVAPWSKSDSDYVISRSTNAA</sequence>
<evidence type="ECO:0000256" key="2">
    <source>
        <dbReference type="ARBA" id="ARBA00022448"/>
    </source>
</evidence>
<dbReference type="InterPro" id="IPR036259">
    <property type="entry name" value="MFS_trans_sf"/>
</dbReference>
<name>A0ABP7MYJ4_9GAMM</name>